<evidence type="ECO:0000256" key="9">
    <source>
        <dbReference type="ARBA" id="ARBA00023157"/>
    </source>
</evidence>
<reference evidence="15" key="2">
    <citation type="submission" date="2020-11" db="EMBL/GenBank/DDBJ databases">
        <authorList>
            <person name="McCartney M.A."/>
            <person name="Auch B."/>
            <person name="Kono T."/>
            <person name="Mallez S."/>
            <person name="Becker A."/>
            <person name="Gohl D.M."/>
            <person name="Silverstein K.A.T."/>
            <person name="Koren S."/>
            <person name="Bechman K.B."/>
            <person name="Herman A."/>
            <person name="Abrahante J.E."/>
            <person name="Garbe J."/>
        </authorList>
    </citation>
    <scope>NUCLEOTIDE SEQUENCE</scope>
    <source>
        <strain evidence="15">Duluth1</strain>
        <tissue evidence="15">Whole animal</tissue>
    </source>
</reference>
<dbReference type="Pfam" id="PF21260">
    <property type="entry name" value="Laman-like_dom"/>
    <property type="match status" value="1"/>
</dbReference>
<dbReference type="Gene3D" id="2.70.98.30">
    <property type="entry name" value="Golgi alpha-mannosidase II, domain 4"/>
    <property type="match status" value="1"/>
</dbReference>
<evidence type="ECO:0000256" key="2">
    <source>
        <dbReference type="ARBA" id="ARBA00001947"/>
    </source>
</evidence>
<dbReference type="GO" id="GO:0005764">
    <property type="term" value="C:lysosome"/>
    <property type="evidence" value="ECO:0007669"/>
    <property type="project" value="TreeGrafter"/>
</dbReference>
<feature type="region of interest" description="Disordered" evidence="12">
    <location>
        <begin position="229"/>
        <end position="277"/>
    </location>
</feature>
<dbReference type="PANTHER" id="PTHR11607:SF3">
    <property type="entry name" value="LYSOSOMAL ALPHA-MANNOSIDASE"/>
    <property type="match status" value="1"/>
</dbReference>
<keyword evidence="16" id="KW-1185">Reference proteome</keyword>
<dbReference type="CDD" id="cd10810">
    <property type="entry name" value="GH38N_AMII_LAM_like"/>
    <property type="match status" value="1"/>
</dbReference>
<evidence type="ECO:0000256" key="12">
    <source>
        <dbReference type="SAM" id="MobiDB-lite"/>
    </source>
</evidence>
<dbReference type="Pfam" id="PF17677">
    <property type="entry name" value="Glyco_hydro38C2"/>
    <property type="match status" value="1"/>
</dbReference>
<evidence type="ECO:0000256" key="13">
    <source>
        <dbReference type="SAM" id="SignalP"/>
    </source>
</evidence>
<dbReference type="InterPro" id="IPR004302">
    <property type="entry name" value="Cellulose/chitin-bd_N"/>
</dbReference>
<evidence type="ECO:0000256" key="8">
    <source>
        <dbReference type="ARBA" id="ARBA00022833"/>
    </source>
</evidence>
<dbReference type="EC" id="3.2.1.24" evidence="4"/>
<evidence type="ECO:0000256" key="7">
    <source>
        <dbReference type="ARBA" id="ARBA00022801"/>
    </source>
</evidence>
<dbReference type="FunFam" id="2.70.98.30:FF:000003">
    <property type="entry name" value="Alpha-mannosidase"/>
    <property type="match status" value="1"/>
</dbReference>
<dbReference type="Gene3D" id="2.60.40.1360">
    <property type="match status" value="1"/>
</dbReference>
<evidence type="ECO:0000256" key="6">
    <source>
        <dbReference type="ARBA" id="ARBA00022729"/>
    </source>
</evidence>
<sequence>MTTFDPFTFCRQVISTCLLLHALLVAHANGHGRLLDPPSRSSMWRYGFNNPPNYDDNQMYCGGVQVQYEQNGGRCGICGDPWNGQRPHEAPKGTYANGIVVRKYKPGDTITVVIELTANHKGWMEFRVCPNDYTKEPVTQECLDRFVLTLAKSGQKRYIVPDKNGYQKIRLKLVLPSDIRCKACVFQWKYNAGNSWGTDPITGRGCVGCGNQEQFYGCADIAIGYDVDIPPHKPLPADEPEEDSDGDKAPEHPEWHLTAKPDMKPDLKPEWPGDNDKQIQTVHRGTGSFSFMPVMNGNGMNPCMCVCKRGPLTMRGAGNDLEAKFFDGMDGIDNQVLERNAECGYGSCNPVKDDMINVHLVPHTHDDVGWLKTVDQYYYGARNIIQNAGVQYVLDSVIQELAGDPSKRFIYVEIAFFARWWREQDESMQTLVKGLVNNGQLEFILGGWCMNDEASTHYNAIIDQHSLGFEFLRQNFGECGRPRIGWQIDPFGHSREQASLFAQFGFDGLYFGRLDYQDKDTRLNQTTMEMIWHGSPDNLGSKADLFTGALYNGYGPPNGFDWDVFSRDEPIKDDPRLHDYNVDEKVYDFLSAVQDQAKHYKTNHIIMTMGSDFQYQNAHHWYKNMDKLIKYTNMMQTTNNMKVNVLYSTPSCYTYQLNRADKTWPTKKDDFFPYAHRDHSFWSGYFSSRAALKGYERETNTFLQACKQLDALAMLTDMHNNTLNIQVLREAMGVVQHHDGVSGTEKQEVAYDYAMRLANGRTACQKVMNDAFAKLIQKGSEGFMGVAFCDLLNISACEVTQNNKQFVMVVYNPVGHTVSRWLRLPVIGEAYTVMGPDNSPVQTQIVPVTKRTMQIPERNGAIATNELVFKVSIPALGFSTYFIKMSNSKPTKEMQQSRMEKIQGKDFIMKNEHMALTLDGNTGKWKSLKDLHSGIEINVTNDMAVYYGMPGNCSRGDFQPSGAYIFRPNGTAPSGPSSAMLIKGPLVTEVHTSFSSWATLVTRMYTGEPYTEVEWTVGPIPIDDNLGKEVVVRFMTDLKTNSMFYTDANGREIITRKRDYRETWTFNQTEPVAGNYAPVNSRIYIKDDNKGLQFTVLNDRSQGGSSIQDGEVELMVHRRTLYDDCLGVGEPMNETGSDHNGLIIRGKMFVHSGTTDTAAQFHRDFALRQYMAPLPMFAVTDMKYSDYSTYFRTMWSGLKQELPPNVHLLTLEQFGGPPIGPVDTQTYLIRLEHFYEKGEDAELSQPVSVNIQDLFVPFSIVGAEELTLGANLALSDLNRLQWQAKDQYVRDKEDKIYKVEKRVPLSSALDPVMLNPMEIRTLQVTLRGGFPQRKENKFDVFS</sequence>
<dbReference type="InterPro" id="IPR048534">
    <property type="entry name" value="Man2a1-like_dom"/>
</dbReference>
<feature type="domain" description="Glycoside hydrolase family 38 central" evidence="14">
    <location>
        <begin position="680"/>
        <end position="757"/>
    </location>
</feature>
<evidence type="ECO:0000313" key="16">
    <source>
        <dbReference type="Proteomes" id="UP000828390"/>
    </source>
</evidence>
<keyword evidence="5" id="KW-0479">Metal-binding</keyword>
<keyword evidence="6 13" id="KW-0732">Signal</keyword>
<proteinExistence type="inferred from homology"/>
<dbReference type="InterPro" id="IPR015341">
    <property type="entry name" value="Glyco_hydro_38_cen"/>
</dbReference>
<evidence type="ECO:0000256" key="3">
    <source>
        <dbReference type="ARBA" id="ARBA00009792"/>
    </source>
</evidence>
<dbReference type="Gene3D" id="3.20.110.10">
    <property type="entry name" value="Glycoside hydrolase 38, N terminal domain"/>
    <property type="match status" value="1"/>
</dbReference>
<dbReference type="InterPro" id="IPR011330">
    <property type="entry name" value="Glyco_hydro/deAcase_b/a-brl"/>
</dbReference>
<dbReference type="GO" id="GO:0030246">
    <property type="term" value="F:carbohydrate binding"/>
    <property type="evidence" value="ECO:0007669"/>
    <property type="project" value="InterPro"/>
</dbReference>
<evidence type="ECO:0000256" key="11">
    <source>
        <dbReference type="ARBA" id="ARBA00023295"/>
    </source>
</evidence>
<dbReference type="FunFam" id="3.20.110.10:FF:000001">
    <property type="entry name" value="Alpha-mannosidase"/>
    <property type="match status" value="1"/>
</dbReference>
<keyword evidence="10" id="KW-0325">Glycoprotein</keyword>
<dbReference type="InterPro" id="IPR011682">
    <property type="entry name" value="Glyco_hydro_38_C"/>
</dbReference>
<evidence type="ECO:0000256" key="5">
    <source>
        <dbReference type="ARBA" id="ARBA00022723"/>
    </source>
</evidence>
<dbReference type="InterPro" id="IPR037094">
    <property type="entry name" value="Glyco_hydro_38_cen_sf"/>
</dbReference>
<dbReference type="SUPFAM" id="SSF74650">
    <property type="entry name" value="Galactose mutarotase-like"/>
    <property type="match status" value="1"/>
</dbReference>
<dbReference type="FunFam" id="2.60.40.1180:FF:000018">
    <property type="entry name" value="Alpha-mannosidase"/>
    <property type="match status" value="1"/>
</dbReference>
<dbReference type="GO" id="GO:0046872">
    <property type="term" value="F:metal ion binding"/>
    <property type="evidence" value="ECO:0007669"/>
    <property type="project" value="UniProtKB-KW"/>
</dbReference>
<dbReference type="GO" id="GO:0006013">
    <property type="term" value="P:mannose metabolic process"/>
    <property type="evidence" value="ECO:0007669"/>
    <property type="project" value="InterPro"/>
</dbReference>
<dbReference type="SUPFAM" id="SSF88688">
    <property type="entry name" value="Families 57/38 glycoside transferase middle domain"/>
    <property type="match status" value="1"/>
</dbReference>
<keyword evidence="9" id="KW-1015">Disulfide bond</keyword>
<dbReference type="InterPro" id="IPR013780">
    <property type="entry name" value="Glyco_hydro_b"/>
</dbReference>
<dbReference type="InterPro" id="IPR041147">
    <property type="entry name" value="GH38_C"/>
</dbReference>
<dbReference type="Pfam" id="PF03067">
    <property type="entry name" value="LPMO_10"/>
    <property type="match status" value="1"/>
</dbReference>
<accession>A0A9D4M9P2</accession>
<evidence type="ECO:0000256" key="10">
    <source>
        <dbReference type="ARBA" id="ARBA00023180"/>
    </source>
</evidence>
<name>A0A9D4M9P2_DREPO</name>
<dbReference type="Gene3D" id="1.20.1270.50">
    <property type="entry name" value="Glycoside hydrolase family 38, central domain"/>
    <property type="match status" value="2"/>
</dbReference>
<feature type="compositionally biased region" description="Basic and acidic residues" evidence="12">
    <location>
        <begin position="246"/>
        <end position="277"/>
    </location>
</feature>
<gene>
    <name evidence="15" type="ORF">DPMN_035724</name>
</gene>
<dbReference type="Proteomes" id="UP000828390">
    <property type="component" value="Unassembled WGS sequence"/>
</dbReference>
<dbReference type="SUPFAM" id="SSF88713">
    <property type="entry name" value="Glycoside hydrolase/deacetylase"/>
    <property type="match status" value="1"/>
</dbReference>
<keyword evidence="11" id="KW-0326">Glycosidase</keyword>
<organism evidence="15 16">
    <name type="scientific">Dreissena polymorpha</name>
    <name type="common">Zebra mussel</name>
    <name type="synonym">Mytilus polymorpha</name>
    <dbReference type="NCBI Taxonomy" id="45954"/>
    <lineage>
        <taxon>Eukaryota</taxon>
        <taxon>Metazoa</taxon>
        <taxon>Spiralia</taxon>
        <taxon>Lophotrochozoa</taxon>
        <taxon>Mollusca</taxon>
        <taxon>Bivalvia</taxon>
        <taxon>Autobranchia</taxon>
        <taxon>Heteroconchia</taxon>
        <taxon>Euheterodonta</taxon>
        <taxon>Imparidentia</taxon>
        <taxon>Neoheterodontei</taxon>
        <taxon>Myida</taxon>
        <taxon>Dreissenoidea</taxon>
        <taxon>Dreissenidae</taxon>
        <taxon>Dreissena</taxon>
    </lineage>
</organism>
<feature type="signal peptide" evidence="13">
    <location>
        <begin position="1"/>
        <end position="28"/>
    </location>
</feature>
<dbReference type="InterPro" id="IPR050843">
    <property type="entry name" value="Glycosyl_Hydrlase_38"/>
</dbReference>
<keyword evidence="8" id="KW-0862">Zinc</keyword>
<comment type="cofactor">
    <cofactor evidence="2">
        <name>Zn(2+)</name>
        <dbReference type="ChEBI" id="CHEBI:29105"/>
    </cofactor>
</comment>
<dbReference type="PANTHER" id="PTHR11607">
    <property type="entry name" value="ALPHA-MANNOSIDASE"/>
    <property type="match status" value="1"/>
</dbReference>
<dbReference type="InterPro" id="IPR027291">
    <property type="entry name" value="Glyco_hydro_38_N_sf"/>
</dbReference>
<evidence type="ECO:0000256" key="4">
    <source>
        <dbReference type="ARBA" id="ARBA00012752"/>
    </source>
</evidence>
<dbReference type="FunFam" id="1.20.1270.50:FF:000002">
    <property type="entry name" value="Alpha-mannosidase"/>
    <property type="match status" value="1"/>
</dbReference>
<evidence type="ECO:0000313" key="15">
    <source>
        <dbReference type="EMBL" id="KAH3872508.1"/>
    </source>
</evidence>
<reference evidence="15" key="1">
    <citation type="journal article" date="2019" name="bioRxiv">
        <title>The Genome of the Zebra Mussel, Dreissena polymorpha: A Resource for Invasive Species Research.</title>
        <authorList>
            <person name="McCartney M.A."/>
            <person name="Auch B."/>
            <person name="Kono T."/>
            <person name="Mallez S."/>
            <person name="Zhang Y."/>
            <person name="Obille A."/>
            <person name="Becker A."/>
            <person name="Abrahante J.E."/>
            <person name="Garbe J."/>
            <person name="Badalamenti J.P."/>
            <person name="Herman A."/>
            <person name="Mangelson H."/>
            <person name="Liachko I."/>
            <person name="Sullivan S."/>
            <person name="Sone E.D."/>
            <person name="Koren S."/>
            <person name="Silverstein K.A.T."/>
            <person name="Beckman K.B."/>
            <person name="Gohl D.M."/>
        </authorList>
    </citation>
    <scope>NUCLEOTIDE SEQUENCE</scope>
    <source>
        <strain evidence="15">Duluth1</strain>
        <tissue evidence="15">Whole animal</tissue>
    </source>
</reference>
<dbReference type="Gene3D" id="2.60.40.1180">
    <property type="entry name" value="Golgi alpha-mannosidase II"/>
    <property type="match status" value="1"/>
</dbReference>
<dbReference type="Pfam" id="PF07748">
    <property type="entry name" value="Glyco_hydro_38C"/>
    <property type="match status" value="1"/>
</dbReference>
<dbReference type="InterPro" id="IPR000602">
    <property type="entry name" value="Glyco_hydro_38_N"/>
</dbReference>
<dbReference type="EMBL" id="JAIWYP010000002">
    <property type="protein sequence ID" value="KAH3872508.1"/>
    <property type="molecule type" value="Genomic_DNA"/>
</dbReference>
<dbReference type="InterPro" id="IPR028995">
    <property type="entry name" value="Glyco_hydro_57/38_cen_sf"/>
</dbReference>
<dbReference type="SMART" id="SM00872">
    <property type="entry name" value="Alpha-mann_mid"/>
    <property type="match status" value="1"/>
</dbReference>
<comment type="similarity">
    <text evidence="3">Belongs to the glycosyl hydrolase 38 family.</text>
</comment>
<dbReference type="FunFam" id="1.20.1270.50:FF:000003">
    <property type="entry name" value="Alpha-mannosidase"/>
    <property type="match status" value="1"/>
</dbReference>
<evidence type="ECO:0000259" key="14">
    <source>
        <dbReference type="SMART" id="SM00872"/>
    </source>
</evidence>
<dbReference type="Pfam" id="PF01074">
    <property type="entry name" value="Glyco_hydro_38N"/>
    <property type="match status" value="1"/>
</dbReference>
<comment type="caution">
    <text evidence="15">The sequence shown here is derived from an EMBL/GenBank/DDBJ whole genome shotgun (WGS) entry which is preliminary data.</text>
</comment>
<feature type="chain" id="PRO_5039065342" description="alpha-mannosidase" evidence="13">
    <location>
        <begin position="29"/>
        <end position="1342"/>
    </location>
</feature>
<evidence type="ECO:0000256" key="1">
    <source>
        <dbReference type="ARBA" id="ARBA00000365"/>
    </source>
</evidence>
<dbReference type="Pfam" id="PF09261">
    <property type="entry name" value="Alpha-mann_mid"/>
    <property type="match status" value="1"/>
</dbReference>
<comment type="catalytic activity">
    <reaction evidence="1">
        <text>Hydrolysis of terminal, non-reducing alpha-D-mannose residues in alpha-D-mannosides.</text>
        <dbReference type="EC" id="3.2.1.24"/>
    </reaction>
</comment>
<dbReference type="InterPro" id="IPR011013">
    <property type="entry name" value="Gal_mutarotase_sf_dom"/>
</dbReference>
<protein>
    <recommendedName>
        <fullName evidence="4">alpha-mannosidase</fullName>
        <ecNumber evidence="4">3.2.1.24</ecNumber>
    </recommendedName>
</protein>
<dbReference type="GO" id="GO:0004559">
    <property type="term" value="F:alpha-mannosidase activity"/>
    <property type="evidence" value="ECO:0007669"/>
    <property type="project" value="UniProtKB-EC"/>
</dbReference>
<keyword evidence="7" id="KW-0378">Hydrolase</keyword>